<gene>
    <name evidence="2" type="ORF">GCM10010921_29480</name>
</gene>
<keyword evidence="3" id="KW-1185">Reference proteome</keyword>
<dbReference type="EMBL" id="BMJY01000022">
    <property type="protein sequence ID" value="GGH50625.1"/>
    <property type="molecule type" value="Genomic_DNA"/>
</dbReference>
<name>A0A917IGS0_9MICO</name>
<dbReference type="Proteomes" id="UP000657592">
    <property type="component" value="Unassembled WGS sequence"/>
</dbReference>
<sequence length="98" mass="10092">MQAASLIMTLRANADATVPFWRNAPTIPRGSVALRAAGAGALVFGAAYGAREFGYWGAVVLVALVLVGAAAIARHNRRVCVQGDRSPQSRAEGVSAIG</sequence>
<comment type="caution">
    <text evidence="2">The sequence shown here is derived from an EMBL/GenBank/DDBJ whole genome shotgun (WGS) entry which is preliminary data.</text>
</comment>
<evidence type="ECO:0000256" key="1">
    <source>
        <dbReference type="SAM" id="Phobius"/>
    </source>
</evidence>
<organism evidence="2 3">
    <name type="scientific">Microbacterium album</name>
    <dbReference type="NCBI Taxonomy" id="2053191"/>
    <lineage>
        <taxon>Bacteria</taxon>
        <taxon>Bacillati</taxon>
        <taxon>Actinomycetota</taxon>
        <taxon>Actinomycetes</taxon>
        <taxon>Micrococcales</taxon>
        <taxon>Microbacteriaceae</taxon>
        <taxon>Microbacterium</taxon>
    </lineage>
</organism>
<evidence type="ECO:0000313" key="2">
    <source>
        <dbReference type="EMBL" id="GGH50625.1"/>
    </source>
</evidence>
<keyword evidence="1" id="KW-0812">Transmembrane</keyword>
<keyword evidence="1" id="KW-0472">Membrane</keyword>
<keyword evidence="1" id="KW-1133">Transmembrane helix</keyword>
<dbReference type="AlphaFoldDB" id="A0A917IGS0"/>
<proteinExistence type="predicted"/>
<protein>
    <submittedName>
        <fullName evidence="2">Uncharacterized protein</fullName>
    </submittedName>
</protein>
<feature type="transmembrane region" description="Helical" evidence="1">
    <location>
        <begin position="53"/>
        <end position="73"/>
    </location>
</feature>
<reference evidence="2" key="2">
    <citation type="submission" date="2020-09" db="EMBL/GenBank/DDBJ databases">
        <authorList>
            <person name="Sun Q."/>
            <person name="Zhou Y."/>
        </authorList>
    </citation>
    <scope>NUCLEOTIDE SEQUENCE</scope>
    <source>
        <strain evidence="2">CGMCC 1.15794</strain>
    </source>
</reference>
<accession>A0A917IGS0</accession>
<evidence type="ECO:0000313" key="3">
    <source>
        <dbReference type="Proteomes" id="UP000657592"/>
    </source>
</evidence>
<reference evidence="2" key="1">
    <citation type="journal article" date="2014" name="Int. J. Syst. Evol. Microbiol.">
        <title>Complete genome sequence of Corynebacterium casei LMG S-19264T (=DSM 44701T), isolated from a smear-ripened cheese.</title>
        <authorList>
            <consortium name="US DOE Joint Genome Institute (JGI-PGF)"/>
            <person name="Walter F."/>
            <person name="Albersmeier A."/>
            <person name="Kalinowski J."/>
            <person name="Ruckert C."/>
        </authorList>
    </citation>
    <scope>NUCLEOTIDE SEQUENCE</scope>
    <source>
        <strain evidence="2">CGMCC 1.15794</strain>
    </source>
</reference>